<accession>A0ACC2XJV5</accession>
<gene>
    <name evidence="1" type="ORF">QFC24_003430</name>
</gene>
<comment type="caution">
    <text evidence="1">The sequence shown here is derived from an EMBL/GenBank/DDBJ whole genome shotgun (WGS) entry which is preliminary data.</text>
</comment>
<organism evidence="1 2">
    <name type="scientific">Naganishia onofrii</name>
    <dbReference type="NCBI Taxonomy" id="1851511"/>
    <lineage>
        <taxon>Eukaryota</taxon>
        <taxon>Fungi</taxon>
        <taxon>Dikarya</taxon>
        <taxon>Basidiomycota</taxon>
        <taxon>Agaricomycotina</taxon>
        <taxon>Tremellomycetes</taxon>
        <taxon>Filobasidiales</taxon>
        <taxon>Filobasidiaceae</taxon>
        <taxon>Naganishia</taxon>
    </lineage>
</organism>
<keyword evidence="2" id="KW-1185">Reference proteome</keyword>
<protein>
    <submittedName>
        <fullName evidence="1">Uncharacterized protein</fullName>
    </submittedName>
</protein>
<dbReference type="Proteomes" id="UP001234202">
    <property type="component" value="Unassembled WGS sequence"/>
</dbReference>
<evidence type="ECO:0000313" key="2">
    <source>
        <dbReference type="Proteomes" id="UP001234202"/>
    </source>
</evidence>
<name>A0ACC2XJV5_9TREE</name>
<proteinExistence type="predicted"/>
<dbReference type="EMBL" id="JASBWV010000011">
    <property type="protein sequence ID" value="KAJ9123659.1"/>
    <property type="molecule type" value="Genomic_DNA"/>
</dbReference>
<sequence>MPDHQLNNKYASAKFSQTMCVMSPTLGDSDSKSLTVEDVMQKLNSSNLARFQKNDDGSTEVDYYLNFEDAYQTQQIKMEVDVAALALLSLDNPGIKPGKIADLVKALGRAMSNHNQGYGVQAILRGYLKILEHIEVPGNTSNVMDIVLWKHLFERITSCGARKRPLKQKDQPLAALVEALERDDLGSFEMWSACQFQATVVGLDDVDILGTTSVLSSLGMLASNSADQTVDEASSLGIEVDEKKGGKKRKRGGDAIIKDRSQNAQSGKRVLRDFSQVSLSPPSG</sequence>
<reference evidence="1" key="1">
    <citation type="submission" date="2023-04" db="EMBL/GenBank/DDBJ databases">
        <title>Draft Genome sequencing of Naganishia species isolated from polar environments using Oxford Nanopore Technology.</title>
        <authorList>
            <person name="Leo P."/>
            <person name="Venkateswaran K."/>
        </authorList>
    </citation>
    <scope>NUCLEOTIDE SEQUENCE</scope>
    <source>
        <strain evidence="1">DBVPG 5303</strain>
    </source>
</reference>
<evidence type="ECO:0000313" key="1">
    <source>
        <dbReference type="EMBL" id="KAJ9123659.1"/>
    </source>
</evidence>